<feature type="non-terminal residue" evidence="2">
    <location>
        <position position="1"/>
    </location>
</feature>
<dbReference type="PANTHER" id="PTHR42783">
    <property type="entry name" value="GLUTAMATE SYNTHASE [NADPH] SMALL CHAIN"/>
    <property type="match status" value="1"/>
</dbReference>
<feature type="domain" description="FAD/NAD(P)-binding" evidence="1">
    <location>
        <begin position="9"/>
        <end position="151"/>
    </location>
</feature>
<proteinExistence type="predicted"/>
<reference evidence="2" key="1">
    <citation type="journal article" date="2020" name="mSystems">
        <title>Genome- and Community-Level Interaction Insights into Carbon Utilization and Element Cycling Functions of Hydrothermarchaeota in Hydrothermal Sediment.</title>
        <authorList>
            <person name="Zhou Z."/>
            <person name="Liu Y."/>
            <person name="Xu W."/>
            <person name="Pan J."/>
            <person name="Luo Z.H."/>
            <person name="Li M."/>
        </authorList>
    </citation>
    <scope>NUCLEOTIDE SEQUENCE [LARGE SCALE GENOMIC DNA]</scope>
    <source>
        <strain evidence="2">HyVt-456</strain>
    </source>
</reference>
<name>A0A7V1PTM6_CALAY</name>
<dbReference type="Proteomes" id="UP000886005">
    <property type="component" value="Unassembled WGS sequence"/>
</dbReference>
<sequence length="167" mass="18384">CRSSVRLGAAEVSVLYRRTEKEMPANAEEIEEAREEGVRFDFLVSPVRISRLETGLRVECRRMKLGEPDASGRRRPVPLEGSEFTLDVDSCIMAIGQKVDSSMAHGTDVHITRWGTFEVDAETLQTNVPGVFAGGDCESGPDDAIKAIADGKKAAWFIAKYLQAEHN</sequence>
<protein>
    <recommendedName>
        <fullName evidence="1">FAD/NAD(P)-binding domain-containing protein</fullName>
    </recommendedName>
</protein>
<gene>
    <name evidence="2" type="ORF">ENJ10_02290</name>
</gene>
<accession>A0A7V1PTM6</accession>
<dbReference type="Gene3D" id="3.50.50.60">
    <property type="entry name" value="FAD/NAD(P)-binding domain"/>
    <property type="match status" value="2"/>
</dbReference>
<dbReference type="EMBL" id="DRLD01000065">
    <property type="protein sequence ID" value="HED09492.1"/>
    <property type="molecule type" value="Genomic_DNA"/>
</dbReference>
<dbReference type="SUPFAM" id="SSF51905">
    <property type="entry name" value="FAD/NAD(P)-binding domain"/>
    <property type="match status" value="2"/>
</dbReference>
<dbReference type="InterPro" id="IPR036188">
    <property type="entry name" value="FAD/NAD-bd_sf"/>
</dbReference>
<dbReference type="Pfam" id="PF07992">
    <property type="entry name" value="Pyr_redox_2"/>
    <property type="match status" value="1"/>
</dbReference>
<dbReference type="PANTHER" id="PTHR42783:SF3">
    <property type="entry name" value="GLUTAMATE SYNTHASE [NADPH] SMALL CHAIN-RELATED"/>
    <property type="match status" value="1"/>
</dbReference>
<dbReference type="InterPro" id="IPR023753">
    <property type="entry name" value="FAD/NAD-binding_dom"/>
</dbReference>
<dbReference type="GO" id="GO:0016491">
    <property type="term" value="F:oxidoreductase activity"/>
    <property type="evidence" value="ECO:0007669"/>
    <property type="project" value="InterPro"/>
</dbReference>
<evidence type="ECO:0000313" key="2">
    <source>
        <dbReference type="EMBL" id="HED09492.1"/>
    </source>
</evidence>
<dbReference type="AlphaFoldDB" id="A0A7V1PTM6"/>
<evidence type="ECO:0000259" key="1">
    <source>
        <dbReference type="Pfam" id="PF07992"/>
    </source>
</evidence>
<comment type="caution">
    <text evidence="2">The sequence shown here is derived from an EMBL/GenBank/DDBJ whole genome shotgun (WGS) entry which is preliminary data.</text>
</comment>
<organism evidence="2">
    <name type="scientific">Caldithrix abyssi</name>
    <dbReference type="NCBI Taxonomy" id="187145"/>
    <lineage>
        <taxon>Bacteria</taxon>
        <taxon>Pseudomonadati</taxon>
        <taxon>Calditrichota</taxon>
        <taxon>Calditrichia</taxon>
        <taxon>Calditrichales</taxon>
        <taxon>Calditrichaceae</taxon>
        <taxon>Caldithrix</taxon>
    </lineage>
</organism>